<dbReference type="Proteomes" id="UP000499080">
    <property type="component" value="Unassembled WGS sequence"/>
</dbReference>
<evidence type="ECO:0000313" key="2">
    <source>
        <dbReference type="Proteomes" id="UP000499080"/>
    </source>
</evidence>
<comment type="caution">
    <text evidence="1">The sequence shown here is derived from an EMBL/GenBank/DDBJ whole genome shotgun (WGS) entry which is preliminary data.</text>
</comment>
<organism evidence="1 2">
    <name type="scientific">Araneus ventricosus</name>
    <name type="common">Orbweaver spider</name>
    <name type="synonym">Epeira ventricosa</name>
    <dbReference type="NCBI Taxonomy" id="182803"/>
    <lineage>
        <taxon>Eukaryota</taxon>
        <taxon>Metazoa</taxon>
        <taxon>Ecdysozoa</taxon>
        <taxon>Arthropoda</taxon>
        <taxon>Chelicerata</taxon>
        <taxon>Arachnida</taxon>
        <taxon>Araneae</taxon>
        <taxon>Araneomorphae</taxon>
        <taxon>Entelegynae</taxon>
        <taxon>Araneoidea</taxon>
        <taxon>Araneidae</taxon>
        <taxon>Araneus</taxon>
    </lineage>
</organism>
<dbReference type="AlphaFoldDB" id="A0A4Y2MEJ1"/>
<dbReference type="EMBL" id="BGPR01007256">
    <property type="protein sequence ID" value="GBN25541.1"/>
    <property type="molecule type" value="Genomic_DNA"/>
</dbReference>
<protein>
    <submittedName>
        <fullName evidence="1">Uncharacterized protein</fullName>
    </submittedName>
</protein>
<gene>
    <name evidence="1" type="ORF">AVEN_86752_1</name>
</gene>
<keyword evidence="2" id="KW-1185">Reference proteome</keyword>
<evidence type="ECO:0000313" key="1">
    <source>
        <dbReference type="EMBL" id="GBN25541.1"/>
    </source>
</evidence>
<name>A0A4Y2MEJ1_ARAVE</name>
<sequence length="108" mass="12190">MNKRYRDRYLTARLSKRSLISNNPPKGCYYTIPELTTGASLAKDLANFNGVRKRSFHQSSDSAIPHHGLDTSVFTCQLSSLEPPFTLRLPFLNPLPSRPQRSGIRVKS</sequence>
<reference evidence="1 2" key="1">
    <citation type="journal article" date="2019" name="Sci. Rep.">
        <title>Orb-weaving spider Araneus ventricosus genome elucidates the spidroin gene catalogue.</title>
        <authorList>
            <person name="Kono N."/>
            <person name="Nakamura H."/>
            <person name="Ohtoshi R."/>
            <person name="Moran D.A.P."/>
            <person name="Shinohara A."/>
            <person name="Yoshida Y."/>
            <person name="Fujiwara M."/>
            <person name="Mori M."/>
            <person name="Tomita M."/>
            <person name="Arakawa K."/>
        </authorList>
    </citation>
    <scope>NUCLEOTIDE SEQUENCE [LARGE SCALE GENOMIC DNA]</scope>
</reference>
<accession>A0A4Y2MEJ1</accession>
<proteinExistence type="predicted"/>